<gene>
    <name evidence="2" type="ORF">BJP41_10120</name>
</gene>
<reference evidence="3" key="1">
    <citation type="submission" date="2016-10" db="EMBL/GenBank/DDBJ databases">
        <authorList>
            <person name="Chevignon G."/>
        </authorList>
    </citation>
    <scope>NUCLEOTIDE SEQUENCE [LARGE SCALE GENOMIC DNA]</scope>
    <source>
        <strain evidence="3">A2C</strain>
        <plasmid evidence="3">phda2c.1</plasmid>
    </source>
</reference>
<keyword evidence="2" id="KW-0614">Plasmid</keyword>
<dbReference type="Proteomes" id="UP000230008">
    <property type="component" value="Plasmid pHDA2C.1"/>
</dbReference>
<reference evidence="3" key="2">
    <citation type="submission" date="2017-11" db="EMBL/GenBank/DDBJ databases">
        <title>PacBio sequencing of new strain of the secondary endosymbiont Candidatus Hamiltonella defensa.</title>
        <authorList>
            <person name="Strand M.R."/>
            <person name="Oliver K."/>
        </authorList>
    </citation>
    <scope>NUCLEOTIDE SEQUENCE [LARGE SCALE GENOMIC DNA]</scope>
    <source>
        <strain evidence="3">A2C</strain>
        <plasmid evidence="3">phda2c.1</plasmid>
    </source>
</reference>
<dbReference type="Pfam" id="PF11393">
    <property type="entry name" value="T4BSS_DotI_IcmL"/>
    <property type="match status" value="1"/>
</dbReference>
<dbReference type="RefSeq" id="WP_100103790.1">
    <property type="nucleotide sequence ID" value="NZ_CAWNMT010000002.1"/>
</dbReference>
<sequence length="223" mass="24980">MKKNSDLGDNKDNAPYKAALELHHQNQLGAQFARTTLTLCLTTSLCLIVSLLLNGYLGWTVAHPPVKYFATQEGRVIPLIPTHQPVLTVSQVSDFGAHTIREAFTMDFVHFKEQMSRVSAYFSEEGFKSYYQALTQSNVLAAVRDKKMNLAVMLAPGVVRQKGPLSNGVYAWEIQYPVTLKLSGQTLSLPEQRFIFSLFLQRADVREKPNGLEVTQLVTFDAK</sequence>
<organism evidence="2 3">
    <name type="scientific">Candidatus Williamhamiltonella defendens</name>
    <dbReference type="NCBI Taxonomy" id="138072"/>
    <lineage>
        <taxon>Bacteria</taxon>
        <taxon>Pseudomonadati</taxon>
        <taxon>Pseudomonadota</taxon>
        <taxon>Gammaproteobacteria</taxon>
        <taxon>Enterobacterales</taxon>
        <taxon>Enterobacteriaceae</taxon>
        <taxon>aphid secondary symbionts</taxon>
        <taxon>Candidatus Williamhamiltonella</taxon>
    </lineage>
</organism>
<accession>A0A2D3TAP4</accession>
<protein>
    <submittedName>
        <fullName evidence="2">Conjugal transfer protein TraM</fullName>
    </submittedName>
</protein>
<evidence type="ECO:0000313" key="2">
    <source>
        <dbReference type="EMBL" id="ATW30824.1"/>
    </source>
</evidence>
<feature type="transmembrane region" description="Helical" evidence="1">
    <location>
        <begin position="37"/>
        <end position="59"/>
    </location>
</feature>
<dbReference type="EMBL" id="CP017607">
    <property type="protein sequence ID" value="ATW30824.1"/>
    <property type="molecule type" value="Genomic_DNA"/>
</dbReference>
<name>A0A2D3TAP4_9ENTR</name>
<geneLocation type="plasmid" evidence="3">
    <name>phda2c.1</name>
</geneLocation>
<keyword evidence="1" id="KW-0472">Membrane</keyword>
<evidence type="ECO:0000256" key="1">
    <source>
        <dbReference type="SAM" id="Phobius"/>
    </source>
</evidence>
<dbReference type="InterPro" id="IPR021055">
    <property type="entry name" value="T4BSS_IcmL/DotI"/>
</dbReference>
<proteinExistence type="predicted"/>
<dbReference type="AlphaFoldDB" id="A0A2D3TAP4"/>
<keyword evidence="1" id="KW-1133">Transmembrane helix</keyword>
<evidence type="ECO:0000313" key="3">
    <source>
        <dbReference type="Proteomes" id="UP000230008"/>
    </source>
</evidence>
<dbReference type="CDD" id="cd16385">
    <property type="entry name" value="IcmL"/>
    <property type="match status" value="1"/>
</dbReference>
<keyword evidence="1" id="KW-0812">Transmembrane</keyword>